<evidence type="ECO:0000313" key="1">
    <source>
        <dbReference type="EMBL" id="KKL16366.1"/>
    </source>
</evidence>
<feature type="non-terminal residue" evidence="1">
    <location>
        <position position="1"/>
    </location>
</feature>
<name>A0A0F9DEZ6_9ZZZZ</name>
<proteinExistence type="predicted"/>
<organism evidence="1">
    <name type="scientific">marine sediment metagenome</name>
    <dbReference type="NCBI Taxonomy" id="412755"/>
    <lineage>
        <taxon>unclassified sequences</taxon>
        <taxon>metagenomes</taxon>
        <taxon>ecological metagenomes</taxon>
    </lineage>
</organism>
<comment type="caution">
    <text evidence="1">The sequence shown here is derived from an EMBL/GenBank/DDBJ whole genome shotgun (WGS) entry which is preliminary data.</text>
</comment>
<feature type="non-terminal residue" evidence="1">
    <location>
        <position position="500"/>
    </location>
</feature>
<accession>A0A0F9DEZ6</accession>
<gene>
    <name evidence="1" type="ORF">LCGC14_2496310</name>
</gene>
<dbReference type="AlphaFoldDB" id="A0A0F9DEZ6"/>
<dbReference type="EMBL" id="LAZR01039692">
    <property type="protein sequence ID" value="KKL16366.1"/>
    <property type="molecule type" value="Genomic_DNA"/>
</dbReference>
<protein>
    <submittedName>
        <fullName evidence="1">Uncharacterized protein</fullName>
    </submittedName>
</protein>
<reference evidence="1" key="1">
    <citation type="journal article" date="2015" name="Nature">
        <title>Complex archaea that bridge the gap between prokaryotes and eukaryotes.</title>
        <authorList>
            <person name="Spang A."/>
            <person name="Saw J.H."/>
            <person name="Jorgensen S.L."/>
            <person name="Zaremba-Niedzwiedzka K."/>
            <person name="Martijn J."/>
            <person name="Lind A.E."/>
            <person name="van Eijk R."/>
            <person name="Schleper C."/>
            <person name="Guy L."/>
            <person name="Ettema T.J."/>
        </authorList>
    </citation>
    <scope>NUCLEOTIDE SEQUENCE</scope>
</reference>
<sequence length="500" mass="55058">TPNDRIDFDNSTANIDVVQHFVQGIPPTTGTSFYVTYDTALAWQAQILDKLSISGNSVVLAFDEDQDITTEIIEGFESATAPNEDLTNSGSGLFIEQSIIQVDNTTIESESSSTNTTEGFYSGEFSHQQSIRVQFVKEFTPARDWSTFDSFNYDVKCTATTHGAVKLYFTDSSGNKSPDFTVLDADETTDDANNSFEFRTIDLTTIPFANDIKSFVIYSDDHTTEFVYFLDNINIQRALLLPEEGTLKVRYSSGASVIFSTLEWTSTEPPGTELEVRARAANGSVLLNRATYTGFLNSGDAINLEGTDLEIEITFLPDSDRLPPGPSLQSLRILILTDAEIDGFSIDTPDEFARGTSENTVISSGAIQLKTPIYVDSIYYMLHNTMNQGTISNDGTFQSGSEPTILGTQDSPIAPNQVFKAVEDSSAQVSKNFCDPRSVRRQIDRSFIIADTFNDRVVQYDEDANLLSGVGSINYEANTLFPLAASVDIRTGILYIVWSK</sequence>